<evidence type="ECO:0000313" key="3">
    <source>
        <dbReference type="Proteomes" id="UP000645610"/>
    </source>
</evidence>
<dbReference type="AlphaFoldDB" id="A0A931BIL6"/>
<evidence type="ECO:0000256" key="1">
    <source>
        <dbReference type="SAM" id="Phobius"/>
    </source>
</evidence>
<keyword evidence="3" id="KW-1185">Reference proteome</keyword>
<dbReference type="Proteomes" id="UP000645610">
    <property type="component" value="Unassembled WGS sequence"/>
</dbReference>
<dbReference type="EMBL" id="JADQDP010000001">
    <property type="protein sequence ID" value="MBF9140868.1"/>
    <property type="molecule type" value="Genomic_DNA"/>
</dbReference>
<feature type="transmembrane region" description="Helical" evidence="1">
    <location>
        <begin position="53"/>
        <end position="72"/>
    </location>
</feature>
<feature type="transmembrane region" description="Helical" evidence="1">
    <location>
        <begin position="168"/>
        <end position="189"/>
    </location>
</feature>
<feature type="transmembrane region" description="Helical" evidence="1">
    <location>
        <begin position="78"/>
        <end position="97"/>
    </location>
</feature>
<dbReference type="RefSeq" id="WP_196285204.1">
    <property type="nucleotide sequence ID" value="NZ_JADQDP010000001.1"/>
</dbReference>
<evidence type="ECO:0000313" key="2">
    <source>
        <dbReference type="EMBL" id="MBF9140868.1"/>
    </source>
</evidence>
<accession>A0A931BIL6</accession>
<gene>
    <name evidence="2" type="ORF">I2I01_04435</name>
</gene>
<keyword evidence="1" id="KW-0472">Membrane</keyword>
<feature type="transmembrane region" description="Helical" evidence="1">
    <location>
        <begin position="6"/>
        <end position="23"/>
    </location>
</feature>
<keyword evidence="1" id="KW-1133">Transmembrane helix</keyword>
<name>A0A931BIL6_9BACT</name>
<comment type="caution">
    <text evidence="2">The sequence shown here is derived from an EMBL/GenBank/DDBJ whole genome shotgun (WGS) entry which is preliminary data.</text>
</comment>
<protein>
    <submittedName>
        <fullName evidence="2">Uncharacterized protein</fullName>
    </submittedName>
</protein>
<sequence>MKPWLIVAIVLGQLVGLAFAYYAPRFWIKRDVGDFNKDPAADTFHDVFHRQRLTWRIAFDVVAALVCSAPLLWSGAPLSFWVGAVGLASIGGAYFFFKFNPGLSLARGLAYVQQYYVSFDPRAAWWPDRWLAGRAKKAIPWGPTTLNWEEADALDKKRRAYAARELELLCRWVLALGIVTYGVCAVLSWRLML</sequence>
<reference evidence="2 3" key="1">
    <citation type="submission" date="2020-11" db="EMBL/GenBank/DDBJ databases">
        <authorList>
            <person name="Kim M.K."/>
        </authorList>
    </citation>
    <scope>NUCLEOTIDE SEQUENCE [LARGE SCALE GENOMIC DNA]</scope>
    <source>
        <strain evidence="2 3">BT439</strain>
    </source>
</reference>
<organism evidence="2 3">
    <name type="scientific">Hymenobacter properus</name>
    <dbReference type="NCBI Taxonomy" id="2791026"/>
    <lineage>
        <taxon>Bacteria</taxon>
        <taxon>Pseudomonadati</taxon>
        <taxon>Bacteroidota</taxon>
        <taxon>Cytophagia</taxon>
        <taxon>Cytophagales</taxon>
        <taxon>Hymenobacteraceae</taxon>
        <taxon>Hymenobacter</taxon>
    </lineage>
</organism>
<proteinExistence type="predicted"/>
<keyword evidence="1" id="KW-0812">Transmembrane</keyword>